<keyword evidence="2" id="KW-0229">DNA integration</keyword>
<name>A0A3B0XHS8_9ZZZZ</name>
<organism evidence="6">
    <name type="scientific">hydrothermal vent metagenome</name>
    <dbReference type="NCBI Taxonomy" id="652676"/>
    <lineage>
        <taxon>unclassified sequences</taxon>
        <taxon>metagenomes</taxon>
        <taxon>ecological metagenomes</taxon>
    </lineage>
</organism>
<dbReference type="PANTHER" id="PTHR30349">
    <property type="entry name" value="PHAGE INTEGRASE-RELATED"/>
    <property type="match status" value="1"/>
</dbReference>
<evidence type="ECO:0000256" key="3">
    <source>
        <dbReference type="ARBA" id="ARBA00023125"/>
    </source>
</evidence>
<dbReference type="PROSITE" id="PS51898">
    <property type="entry name" value="TYR_RECOMBINASE"/>
    <property type="match status" value="1"/>
</dbReference>
<dbReference type="Gene3D" id="1.10.443.10">
    <property type="entry name" value="Intergrase catalytic core"/>
    <property type="match status" value="1"/>
</dbReference>
<keyword evidence="4" id="KW-0233">DNA recombination</keyword>
<proteinExistence type="inferred from homology"/>
<gene>
    <name evidence="6" type="ORF">MNBD_GAMMA09-2885</name>
</gene>
<dbReference type="GO" id="GO:0015074">
    <property type="term" value="P:DNA integration"/>
    <property type="evidence" value="ECO:0007669"/>
    <property type="project" value="UniProtKB-KW"/>
</dbReference>
<sequence>MNKKQKATFDSHYKQLLKCLKLQGKADKTIDSYSRALRRVSEHFDRLPHRLTQNDLKDYFAALVESHSWSTVKIDRLGLQFYWRHVLNKDWQWVEIVKPPKIKTIPDILTLSEIERLIASARVLRYRVFILLTYSLGLRLDEALTLQVRDIDAERKLVHIRRGKGHKDRLLPLPDLTLHALRMLWSKHRHPTLLFPNPVGKPESIQQAKNHMDRGGAQNAMRAVVKDCKIKKKCLFIHYATALQPIYLNAV</sequence>
<dbReference type="Pfam" id="PF00589">
    <property type="entry name" value="Phage_integrase"/>
    <property type="match status" value="1"/>
</dbReference>
<evidence type="ECO:0000256" key="1">
    <source>
        <dbReference type="ARBA" id="ARBA00008857"/>
    </source>
</evidence>
<dbReference type="InterPro" id="IPR010998">
    <property type="entry name" value="Integrase_recombinase_N"/>
</dbReference>
<keyword evidence="3" id="KW-0238">DNA-binding</keyword>
<dbReference type="InterPro" id="IPR002104">
    <property type="entry name" value="Integrase_catalytic"/>
</dbReference>
<evidence type="ECO:0000259" key="5">
    <source>
        <dbReference type="PROSITE" id="PS51898"/>
    </source>
</evidence>
<dbReference type="InterPro" id="IPR011010">
    <property type="entry name" value="DNA_brk_join_enz"/>
</dbReference>
<dbReference type="GO" id="GO:0006310">
    <property type="term" value="P:DNA recombination"/>
    <property type="evidence" value="ECO:0007669"/>
    <property type="project" value="UniProtKB-KW"/>
</dbReference>
<comment type="similarity">
    <text evidence="1">Belongs to the 'phage' integrase family.</text>
</comment>
<dbReference type="AlphaFoldDB" id="A0A3B0XHS8"/>
<dbReference type="SUPFAM" id="SSF56349">
    <property type="entry name" value="DNA breaking-rejoining enzymes"/>
    <property type="match status" value="1"/>
</dbReference>
<dbReference type="InterPro" id="IPR050090">
    <property type="entry name" value="Tyrosine_recombinase_XerCD"/>
</dbReference>
<accession>A0A3B0XHS8</accession>
<dbReference type="InterPro" id="IPR004107">
    <property type="entry name" value="Integrase_SAM-like_N"/>
</dbReference>
<feature type="domain" description="Tyr recombinase" evidence="5">
    <location>
        <begin position="104"/>
        <end position="251"/>
    </location>
</feature>
<evidence type="ECO:0000313" key="6">
    <source>
        <dbReference type="EMBL" id="VAW62677.1"/>
    </source>
</evidence>
<dbReference type="GO" id="GO:0003677">
    <property type="term" value="F:DNA binding"/>
    <property type="evidence" value="ECO:0007669"/>
    <property type="project" value="UniProtKB-KW"/>
</dbReference>
<dbReference type="InterPro" id="IPR013762">
    <property type="entry name" value="Integrase-like_cat_sf"/>
</dbReference>
<evidence type="ECO:0000256" key="2">
    <source>
        <dbReference type="ARBA" id="ARBA00022908"/>
    </source>
</evidence>
<protein>
    <recommendedName>
        <fullName evidence="5">Tyr recombinase domain-containing protein</fullName>
    </recommendedName>
</protein>
<dbReference type="Gene3D" id="1.10.150.130">
    <property type="match status" value="1"/>
</dbReference>
<dbReference type="PANTHER" id="PTHR30349:SF64">
    <property type="entry name" value="PROPHAGE INTEGRASE INTD-RELATED"/>
    <property type="match status" value="1"/>
</dbReference>
<dbReference type="Pfam" id="PF13495">
    <property type="entry name" value="Phage_int_SAM_4"/>
    <property type="match status" value="1"/>
</dbReference>
<dbReference type="EMBL" id="UOFI01000025">
    <property type="protein sequence ID" value="VAW62677.1"/>
    <property type="molecule type" value="Genomic_DNA"/>
</dbReference>
<evidence type="ECO:0000256" key="4">
    <source>
        <dbReference type="ARBA" id="ARBA00023172"/>
    </source>
</evidence>
<reference evidence="6" key="1">
    <citation type="submission" date="2018-06" db="EMBL/GenBank/DDBJ databases">
        <authorList>
            <person name="Zhirakovskaya E."/>
        </authorList>
    </citation>
    <scope>NUCLEOTIDE SEQUENCE</scope>
</reference>